<proteinExistence type="predicted"/>
<keyword evidence="3" id="KW-0677">Repeat</keyword>
<dbReference type="Gene3D" id="3.80.10.10">
    <property type="entry name" value="Ribonuclease Inhibitor"/>
    <property type="match status" value="2"/>
</dbReference>
<dbReference type="Proteomes" id="UP000503447">
    <property type="component" value="Chromosome"/>
</dbReference>
<dbReference type="InterPro" id="IPR032675">
    <property type="entry name" value="LRR_dom_sf"/>
</dbReference>
<dbReference type="InterPro" id="IPR001611">
    <property type="entry name" value="Leu-rich_rpt"/>
</dbReference>
<keyword evidence="5" id="KW-1185">Reference proteome</keyword>
<dbReference type="AlphaFoldDB" id="A0A6M5YN93"/>
<dbReference type="PANTHER" id="PTHR24113">
    <property type="entry name" value="RAN GTPASE-ACTIVATING PROTEIN 1"/>
    <property type="match status" value="1"/>
</dbReference>
<dbReference type="EMBL" id="CP053452">
    <property type="protein sequence ID" value="QJW95579.1"/>
    <property type="molecule type" value="Genomic_DNA"/>
</dbReference>
<evidence type="ECO:0000256" key="2">
    <source>
        <dbReference type="ARBA" id="ARBA00022614"/>
    </source>
</evidence>
<dbReference type="GO" id="GO:0006913">
    <property type="term" value="P:nucleocytoplasmic transport"/>
    <property type="evidence" value="ECO:0007669"/>
    <property type="project" value="TreeGrafter"/>
</dbReference>
<keyword evidence="2" id="KW-0433">Leucine-rich repeat</keyword>
<dbReference type="KEGG" id="ftj:FTUN_3129"/>
<reference evidence="5" key="1">
    <citation type="submission" date="2020-05" db="EMBL/GenBank/DDBJ databases">
        <title>Frigoriglobus tundricola gen. nov., sp. nov., a psychrotolerant cellulolytic planctomycete of the family Gemmataceae with two divergent copies of 16S rRNA gene.</title>
        <authorList>
            <person name="Kulichevskaya I.S."/>
            <person name="Ivanova A.A."/>
            <person name="Naumoff D.G."/>
            <person name="Beletsky A.V."/>
            <person name="Rijpstra W.I.C."/>
            <person name="Sinninghe Damste J.S."/>
            <person name="Mardanov A.V."/>
            <person name="Ravin N.V."/>
            <person name="Dedysh S.N."/>
        </authorList>
    </citation>
    <scope>NUCLEOTIDE SEQUENCE [LARGE SCALE GENOMIC DNA]</scope>
    <source>
        <strain evidence="5">PL17</strain>
    </source>
</reference>
<dbReference type="InterPro" id="IPR027038">
    <property type="entry name" value="RanGap"/>
</dbReference>
<evidence type="ECO:0000313" key="5">
    <source>
        <dbReference type="Proteomes" id="UP000503447"/>
    </source>
</evidence>
<dbReference type="GO" id="GO:0048471">
    <property type="term" value="C:perinuclear region of cytoplasm"/>
    <property type="evidence" value="ECO:0007669"/>
    <property type="project" value="TreeGrafter"/>
</dbReference>
<dbReference type="GO" id="GO:0005096">
    <property type="term" value="F:GTPase activator activity"/>
    <property type="evidence" value="ECO:0007669"/>
    <property type="project" value="UniProtKB-KW"/>
</dbReference>
<dbReference type="GO" id="GO:0031267">
    <property type="term" value="F:small GTPase binding"/>
    <property type="evidence" value="ECO:0007669"/>
    <property type="project" value="TreeGrafter"/>
</dbReference>
<keyword evidence="1" id="KW-0343">GTPase activation</keyword>
<evidence type="ECO:0000256" key="1">
    <source>
        <dbReference type="ARBA" id="ARBA00022468"/>
    </source>
</evidence>
<dbReference type="GO" id="GO:0005829">
    <property type="term" value="C:cytosol"/>
    <property type="evidence" value="ECO:0007669"/>
    <property type="project" value="TreeGrafter"/>
</dbReference>
<protein>
    <submittedName>
        <fullName evidence="4">Uncharacterized protein</fullName>
    </submittedName>
</protein>
<dbReference type="SUPFAM" id="SSF52047">
    <property type="entry name" value="RNI-like"/>
    <property type="match status" value="1"/>
</dbReference>
<organism evidence="4 5">
    <name type="scientific">Frigoriglobus tundricola</name>
    <dbReference type="NCBI Taxonomy" id="2774151"/>
    <lineage>
        <taxon>Bacteria</taxon>
        <taxon>Pseudomonadati</taxon>
        <taxon>Planctomycetota</taxon>
        <taxon>Planctomycetia</taxon>
        <taxon>Gemmatales</taxon>
        <taxon>Gemmataceae</taxon>
        <taxon>Frigoriglobus</taxon>
    </lineage>
</organism>
<dbReference type="RefSeq" id="WP_171471337.1">
    <property type="nucleotide sequence ID" value="NZ_CP053452.2"/>
</dbReference>
<evidence type="ECO:0000313" key="4">
    <source>
        <dbReference type="EMBL" id="QJW95579.1"/>
    </source>
</evidence>
<dbReference type="Pfam" id="PF13516">
    <property type="entry name" value="LRR_6"/>
    <property type="match status" value="2"/>
</dbReference>
<dbReference type="PANTHER" id="PTHR24113:SF12">
    <property type="entry name" value="RAN GTPASE-ACTIVATING PROTEIN 1"/>
    <property type="match status" value="1"/>
</dbReference>
<evidence type="ECO:0000256" key="3">
    <source>
        <dbReference type="ARBA" id="ARBA00022737"/>
    </source>
</evidence>
<name>A0A6M5YN93_9BACT</name>
<sequence length="310" mass="33959">MPVFVRGFPIGVWLHELSEICGKAEHLLFRYPIRVIYANEAFSRDTEDEAAVVSSHHFARFTCLGSTSRGWDGDRVAKVLTNPHLTNLRMLDLFNGDYNFSEGVAGVAAATHLTNLLVLELAGNRILDEGIEALAGAKHLSSLRALRLGKDSSGGANGITEEGIAALARSQCFSSLTQLALDGNEVGNGGIEHLLRAEWISNLTEFNLEDTWIGESGLMALARSGRLTNLRRLDVSANGMTEAVARTFLQPESFPNLTHLHLISHHELEEPLTEATQAALCSRFGPEVIGESGLTWIAICVEDEIRWKMR</sequence>
<gene>
    <name evidence="4" type="ORF">FTUN_3129</name>
</gene>
<accession>A0A6M5YN93</accession>